<dbReference type="RefSeq" id="XP_030994613.1">
    <property type="nucleotide sequence ID" value="XM_031141452.1"/>
</dbReference>
<name>A0A507ASD1_9PEZI</name>
<dbReference type="InterPro" id="IPR017850">
    <property type="entry name" value="Alkaline_phosphatase_core_sf"/>
</dbReference>
<dbReference type="Pfam" id="PF04185">
    <property type="entry name" value="Phosphoesterase"/>
    <property type="match status" value="1"/>
</dbReference>
<evidence type="ECO:0000256" key="2">
    <source>
        <dbReference type="SAM" id="MobiDB-lite"/>
    </source>
</evidence>
<dbReference type="PANTHER" id="PTHR31956:SF8">
    <property type="entry name" value="ACID PHOSPHATASE PHOA (AFU_ORTHOLOGUE AFUA_1G03570)"/>
    <property type="match status" value="1"/>
</dbReference>
<dbReference type="AlphaFoldDB" id="A0A507ASD1"/>
<evidence type="ECO:0000313" key="4">
    <source>
        <dbReference type="EMBL" id="TPX12902.1"/>
    </source>
</evidence>
<dbReference type="PANTHER" id="PTHR31956">
    <property type="entry name" value="NON-SPECIFIC PHOSPHOLIPASE C4-RELATED"/>
    <property type="match status" value="1"/>
</dbReference>
<dbReference type="OrthoDB" id="5135119at2759"/>
<accession>A0A507ASD1</accession>
<evidence type="ECO:0008006" key="6">
    <source>
        <dbReference type="Google" id="ProtNLM"/>
    </source>
</evidence>
<keyword evidence="5" id="KW-1185">Reference proteome</keyword>
<comment type="caution">
    <text evidence="4">The sequence shown here is derived from an EMBL/GenBank/DDBJ whole genome shotgun (WGS) entry which is preliminary data.</text>
</comment>
<dbReference type="GeneID" id="41974229"/>
<evidence type="ECO:0000256" key="1">
    <source>
        <dbReference type="ARBA" id="ARBA00022801"/>
    </source>
</evidence>
<dbReference type="GO" id="GO:0009395">
    <property type="term" value="P:phospholipid catabolic process"/>
    <property type="evidence" value="ECO:0007669"/>
    <property type="project" value="TreeGrafter"/>
</dbReference>
<proteinExistence type="predicted"/>
<evidence type="ECO:0000256" key="3">
    <source>
        <dbReference type="SAM" id="SignalP"/>
    </source>
</evidence>
<organism evidence="4 5">
    <name type="scientific">Thyridium curvatum</name>
    <dbReference type="NCBI Taxonomy" id="1093900"/>
    <lineage>
        <taxon>Eukaryota</taxon>
        <taxon>Fungi</taxon>
        <taxon>Dikarya</taxon>
        <taxon>Ascomycota</taxon>
        <taxon>Pezizomycotina</taxon>
        <taxon>Sordariomycetes</taxon>
        <taxon>Sordariomycetidae</taxon>
        <taxon>Thyridiales</taxon>
        <taxon>Thyridiaceae</taxon>
        <taxon>Thyridium</taxon>
    </lineage>
</organism>
<protein>
    <recommendedName>
        <fullName evidence="6">Acid phosphatase</fullName>
    </recommendedName>
</protein>
<dbReference type="GO" id="GO:0016788">
    <property type="term" value="F:hydrolase activity, acting on ester bonds"/>
    <property type="evidence" value="ECO:0007669"/>
    <property type="project" value="InterPro"/>
</dbReference>
<gene>
    <name evidence="4" type="ORF">E0L32_006782</name>
</gene>
<reference evidence="4 5" key="1">
    <citation type="submission" date="2019-06" db="EMBL/GenBank/DDBJ databases">
        <title>Draft genome sequence of the filamentous fungus Phialemoniopsis curvata isolated from diesel fuel.</title>
        <authorList>
            <person name="Varaljay V.A."/>
            <person name="Lyon W.J."/>
            <person name="Crouch A.L."/>
            <person name="Drake C.E."/>
            <person name="Hollomon J.M."/>
            <person name="Nadeau L.J."/>
            <person name="Nunn H.S."/>
            <person name="Stevenson B.S."/>
            <person name="Bojanowski C.L."/>
            <person name="Crookes-Goodson W.J."/>
        </authorList>
    </citation>
    <scope>NUCLEOTIDE SEQUENCE [LARGE SCALE GENOMIC DNA]</scope>
    <source>
        <strain evidence="4 5">D216</strain>
    </source>
</reference>
<evidence type="ECO:0000313" key="5">
    <source>
        <dbReference type="Proteomes" id="UP000319257"/>
    </source>
</evidence>
<dbReference type="InterPro" id="IPR007312">
    <property type="entry name" value="Phosphoesterase"/>
</dbReference>
<feature type="signal peptide" evidence="3">
    <location>
        <begin position="1"/>
        <end position="18"/>
    </location>
</feature>
<dbReference type="Proteomes" id="UP000319257">
    <property type="component" value="Unassembled WGS sequence"/>
</dbReference>
<dbReference type="EMBL" id="SKBQ01000039">
    <property type="protein sequence ID" value="TPX12902.1"/>
    <property type="molecule type" value="Genomic_DNA"/>
</dbReference>
<keyword evidence="1" id="KW-0378">Hydrolase</keyword>
<dbReference type="InParanoid" id="A0A507ASD1"/>
<feature type="region of interest" description="Disordered" evidence="2">
    <location>
        <begin position="323"/>
        <end position="342"/>
    </location>
</feature>
<dbReference type="Gene3D" id="3.40.720.10">
    <property type="entry name" value="Alkaline Phosphatase, subunit A"/>
    <property type="match status" value="1"/>
</dbReference>
<keyword evidence="3" id="KW-0732">Signal</keyword>
<feature type="chain" id="PRO_5021294008" description="Acid phosphatase" evidence="3">
    <location>
        <begin position="19"/>
        <end position="342"/>
    </location>
</feature>
<dbReference type="STRING" id="1093900.A0A507ASD1"/>
<sequence>MKPTAAGLLLAGLAVATASPTTTCSTNSSTPSAPKGKWFDRFVVIVLENTNRGTTFGDPYFLNLTNMGMYLDNYHGTTHPSQPNYITMVTNSIAAGVFNDDDHNTTEYSIIDLMEPKGVTWKAYMEGYSPLANGECNPVSEIKETLYVRKHNPFMSFDNIRNNTRRCQNIVNAEQHFAKDVALGAGAPNYMYYSPNLDNDAHNTNISFAAKDIQYLVDTMLNNKEFMKGTMILITFDENMIYLNTNYGQPNAIYSLLLGNDTIKCYSCVDQQYYNHFTQLVTLENNWNLGNIPNGGGWDTFWRPFGQLRSKTDDICAYAPCSEYPDGKSPPPADADWNDQNY</sequence>